<dbReference type="OMA" id="RVSMYMH"/>
<protein>
    <recommendedName>
        <fullName evidence="4">Proteasome alpha-type subunits domain-containing protein</fullName>
    </recommendedName>
</protein>
<reference evidence="3" key="1">
    <citation type="submission" date="2011-05" db="EMBL/GenBank/DDBJ databases">
        <title>The genome sequence of Vittaforma corneae strain ATCC 50505.</title>
        <authorList>
            <consortium name="The Broad Institute Genome Sequencing Platform"/>
            <person name="Cuomo C."/>
            <person name="Didier E."/>
            <person name="Bowers L."/>
            <person name="Young S.K."/>
            <person name="Zeng Q."/>
            <person name="Gargeya S."/>
            <person name="Fitzgerald M."/>
            <person name="Haas B."/>
            <person name="Abouelleil A."/>
            <person name="Alvarado L."/>
            <person name="Arachchi H.M."/>
            <person name="Berlin A."/>
            <person name="Chapman S.B."/>
            <person name="Gearin G."/>
            <person name="Goldberg J."/>
            <person name="Griggs A."/>
            <person name="Gujja S."/>
            <person name="Hansen M."/>
            <person name="Heiman D."/>
            <person name="Howarth C."/>
            <person name="Larimer J."/>
            <person name="Lui A."/>
            <person name="MacDonald P.J.P."/>
            <person name="McCowen C."/>
            <person name="Montmayeur A."/>
            <person name="Murphy C."/>
            <person name="Neiman D."/>
            <person name="Pearson M."/>
            <person name="Priest M."/>
            <person name="Roberts A."/>
            <person name="Saif S."/>
            <person name="Shea T."/>
            <person name="Sisk P."/>
            <person name="Stolte C."/>
            <person name="Sykes S."/>
            <person name="Wortman J."/>
            <person name="Nusbaum C."/>
            <person name="Birren B."/>
        </authorList>
    </citation>
    <scope>NUCLEOTIDE SEQUENCE [LARGE SCALE GENOMIC DNA]</scope>
    <source>
        <strain evidence="3">ATCC 50505</strain>
    </source>
</reference>
<dbReference type="Gene3D" id="3.60.20.10">
    <property type="entry name" value="Glutamine Phosphoribosylpyrophosphate, subunit 1, domain 1"/>
    <property type="match status" value="1"/>
</dbReference>
<dbReference type="GO" id="GO:0005839">
    <property type="term" value="C:proteasome core complex"/>
    <property type="evidence" value="ECO:0007669"/>
    <property type="project" value="InterPro"/>
</dbReference>
<proteinExistence type="predicted"/>
<accession>L2GMX9</accession>
<keyword evidence="1" id="KW-0647">Proteasome</keyword>
<evidence type="ECO:0008006" key="4">
    <source>
        <dbReference type="Google" id="ProtNLM"/>
    </source>
</evidence>
<name>L2GMX9_VITCO</name>
<organism evidence="2 3">
    <name type="scientific">Vittaforma corneae (strain ATCC 50505)</name>
    <name type="common">Microsporidian parasite</name>
    <name type="synonym">Nosema corneum</name>
    <dbReference type="NCBI Taxonomy" id="993615"/>
    <lineage>
        <taxon>Eukaryota</taxon>
        <taxon>Fungi</taxon>
        <taxon>Fungi incertae sedis</taxon>
        <taxon>Microsporidia</taxon>
        <taxon>Nosematidae</taxon>
        <taxon>Vittaforma</taxon>
    </lineage>
</organism>
<dbReference type="AlphaFoldDB" id="L2GMX9"/>
<dbReference type="HOGENOM" id="CLU_035750_0_0_1"/>
<dbReference type="Pfam" id="PF00227">
    <property type="entry name" value="Proteasome"/>
    <property type="match status" value="1"/>
</dbReference>
<dbReference type="InterPro" id="IPR029055">
    <property type="entry name" value="Ntn_hydrolases_N"/>
</dbReference>
<dbReference type="FunCoup" id="L2GMX9">
    <property type="interactions" value="264"/>
</dbReference>
<dbReference type="PANTHER" id="PTHR11599">
    <property type="entry name" value="PROTEASOME SUBUNIT ALPHA/BETA"/>
    <property type="match status" value="1"/>
</dbReference>
<dbReference type="VEuPathDB" id="MicrosporidiaDB:VICG_01044"/>
<dbReference type="InParanoid" id="L2GMX9"/>
<dbReference type="InterPro" id="IPR001353">
    <property type="entry name" value="Proteasome_sua/b"/>
</dbReference>
<evidence type="ECO:0000256" key="1">
    <source>
        <dbReference type="ARBA" id="ARBA00022942"/>
    </source>
</evidence>
<gene>
    <name evidence="2" type="ORF">VICG_01044</name>
</gene>
<dbReference type="STRING" id="993615.L2GMX9"/>
<evidence type="ECO:0000313" key="3">
    <source>
        <dbReference type="Proteomes" id="UP000011082"/>
    </source>
</evidence>
<dbReference type="GO" id="GO:0051603">
    <property type="term" value="P:proteolysis involved in protein catabolic process"/>
    <property type="evidence" value="ECO:0007669"/>
    <property type="project" value="InterPro"/>
</dbReference>
<dbReference type="Proteomes" id="UP000011082">
    <property type="component" value="Unassembled WGS sequence"/>
</dbReference>
<keyword evidence="3" id="KW-1185">Reference proteome</keyword>
<evidence type="ECO:0000313" key="2">
    <source>
        <dbReference type="EMBL" id="ELA41860.1"/>
    </source>
</evidence>
<dbReference type="EMBL" id="JH370137">
    <property type="protein sequence ID" value="ELA41860.1"/>
    <property type="molecule type" value="Genomic_DNA"/>
</dbReference>
<dbReference type="OrthoDB" id="40134at2759"/>
<dbReference type="InterPro" id="IPR050115">
    <property type="entry name" value="Proteasome_alpha"/>
</dbReference>
<sequence>MPELDFGNIYSSNGKIIQHRYAQKAIDAGSTMIAMKNSKGAVLLVSKPIVSRLHAIDNDHRIKRIAANAYMSYTGLLTDGALICSICKDAVRDYVSSFNSDITTEYLKSIIFEYVYMFTSSIGSRVIGASLFTIVKDEDEYSLLFTDCTGKVSRWNACAAGKGERRAFTELEKLSLEDMSIREMVDQGIKILHKCHDSLTEPKFSVEAGYIGIESNGEFARIPESEISQICEKYQDLSIDDEY</sequence>
<dbReference type="GeneID" id="19881755"/>
<dbReference type="SUPFAM" id="SSF56235">
    <property type="entry name" value="N-terminal nucleophile aminohydrolases (Ntn hydrolases)"/>
    <property type="match status" value="1"/>
</dbReference>
<dbReference type="RefSeq" id="XP_007604490.1">
    <property type="nucleotide sequence ID" value="XM_007604428.1"/>
</dbReference>